<evidence type="ECO:0000313" key="3">
    <source>
        <dbReference type="EMBL" id="KAJ9155321.1"/>
    </source>
</evidence>
<feature type="region of interest" description="Disordered" evidence="1">
    <location>
        <begin position="210"/>
        <end position="234"/>
    </location>
</feature>
<feature type="region of interest" description="Disordered" evidence="1">
    <location>
        <begin position="485"/>
        <end position="516"/>
    </location>
</feature>
<keyword evidence="2" id="KW-1133">Transmembrane helix</keyword>
<evidence type="ECO:0000256" key="2">
    <source>
        <dbReference type="SAM" id="Phobius"/>
    </source>
</evidence>
<dbReference type="EMBL" id="JANBVO010000003">
    <property type="protein sequence ID" value="KAJ9155321.1"/>
    <property type="molecule type" value="Genomic_DNA"/>
</dbReference>
<keyword evidence="2" id="KW-0472">Membrane</keyword>
<comment type="caution">
    <text evidence="3">The sequence shown here is derived from an EMBL/GenBank/DDBJ whole genome shotgun (WGS) entry which is preliminary data.</text>
</comment>
<feature type="compositionally biased region" description="Low complexity" evidence="1">
    <location>
        <begin position="491"/>
        <end position="501"/>
    </location>
</feature>
<dbReference type="Proteomes" id="UP001174694">
    <property type="component" value="Unassembled WGS sequence"/>
</dbReference>
<evidence type="ECO:0000256" key="1">
    <source>
        <dbReference type="SAM" id="MobiDB-lite"/>
    </source>
</evidence>
<accession>A0AA38VJ30</accession>
<evidence type="ECO:0000313" key="4">
    <source>
        <dbReference type="Proteomes" id="UP001174694"/>
    </source>
</evidence>
<sequence>MRPRTTLRRVLLLPSLKSPTSTRTFTRNSTAFSGSRPQLPFLAVPAFSRPQWRYLTTERKRWLKYEFMLGVKYTLYFWAMLGCVGAAYFAIQQELLERKFPTPHEWAFKTRMLLRGAENEKERKDTATPDWVLIIQLLKDVLERLEDPNIDGTNVKKLSPDHPAGSKDISAMPEPWRRGYFETLLLYAKASEQMEGWVLDKTRGILFPPEVVIGPSNPQPRPIPPGAKSAPREEDCVPAGFPTPDEVYLKLLSTEGFTTRQRMEAALAYASWLEYKQLFGPAGIIYEDAVNMAIEDTYRPGMPMLIDPNTGIINEVAGKPSANLLESLTALATFKARHEDISSALPIMISLLKARRSLPTTATKRDTFVAGDSTNLGGKILGLIQPPPYPPPPDDGAAPPVRDPRELCEEAALHIHIGEIMYALQPSSREEGVAWTREGVDIAEEQLHKLSQNASDHAGKTTCRECLSTGLDNWFTMVSNLAAEEERKKSSSGSKSSWLGLWGDGKPEESGRWAAEKKVVNDRIKRAQDVLEDLEAPAVGFSSVFKA</sequence>
<keyword evidence="4" id="KW-1185">Reference proteome</keyword>
<keyword evidence="2" id="KW-0812">Transmembrane</keyword>
<organism evidence="3 4">
    <name type="scientific">Pleurostoma richardsiae</name>
    <dbReference type="NCBI Taxonomy" id="41990"/>
    <lineage>
        <taxon>Eukaryota</taxon>
        <taxon>Fungi</taxon>
        <taxon>Dikarya</taxon>
        <taxon>Ascomycota</taxon>
        <taxon>Pezizomycotina</taxon>
        <taxon>Sordariomycetes</taxon>
        <taxon>Sordariomycetidae</taxon>
        <taxon>Calosphaeriales</taxon>
        <taxon>Pleurostomataceae</taxon>
        <taxon>Pleurostoma</taxon>
    </lineage>
</organism>
<gene>
    <name evidence="3" type="ORF">NKR23_g1929</name>
</gene>
<reference evidence="3" key="1">
    <citation type="submission" date="2022-07" db="EMBL/GenBank/DDBJ databases">
        <title>Fungi with potential for degradation of polypropylene.</title>
        <authorList>
            <person name="Gostincar C."/>
        </authorList>
    </citation>
    <scope>NUCLEOTIDE SEQUENCE</scope>
    <source>
        <strain evidence="3">EXF-13308</strain>
    </source>
</reference>
<protein>
    <submittedName>
        <fullName evidence="3">MFS maltose permease</fullName>
    </submittedName>
</protein>
<feature type="compositionally biased region" description="Basic and acidic residues" evidence="1">
    <location>
        <begin position="505"/>
        <end position="516"/>
    </location>
</feature>
<name>A0AA38VJ30_9PEZI</name>
<feature type="transmembrane region" description="Helical" evidence="2">
    <location>
        <begin position="69"/>
        <end position="91"/>
    </location>
</feature>
<proteinExistence type="predicted"/>
<dbReference type="AlphaFoldDB" id="A0AA38VJ30"/>